<dbReference type="InterPro" id="IPR004000">
    <property type="entry name" value="Actin"/>
</dbReference>
<dbReference type="CDD" id="cd10210">
    <property type="entry name" value="ASKHA_NBD_Arp6"/>
    <property type="match status" value="1"/>
</dbReference>
<comment type="caution">
    <text evidence="8">The sequence shown here is derived from an EMBL/GenBank/DDBJ whole genome shotgun (WGS) entry which is preliminary data.</text>
</comment>
<dbReference type="OrthoDB" id="408728at2759"/>
<dbReference type="AlphaFoldDB" id="A0A9W8HWU9"/>
<sequence>MGYTPEPASMKSLILDNGSFAIKCGYADSSESVRVIPNSVVRTKRTKRIYIGDQIDVSTDLSGLYYRSPFERGYLVHWDAELAIWDRTFTVLGCTPSETSLFLSEPVFNFRQIQRATDEIVFEEYQFAAMARAPATRFAVANAGNLIYGSGPDPECILVVDVGHAFSYVVPYHNSRQISAGVRRVDVGGRILTNYLKETVSFRYWDMMDETYIMNAVKERCCFVSQDFRQDLEATRGCIGQRKGNNSLGLEYVLPDFMHSKQGFIKDHGGEAEKQMTDKQLLPLCNERFAIPEALFHPSDIGLEQGGLHQAVVQAVNACPEDLRAVLLANIVLVGGGAGLSGLQQRLQCEVQAMVPHTVRITVPDDPATWAWRGGCALAEQDDLASQWQITRDQYQEMGVDRVIAHHNMFV</sequence>
<comment type="subunit">
    <text evidence="6">Component of the SWR1 chromatin remodeling complex.</text>
</comment>
<organism evidence="8 9">
    <name type="scientific">Coemansia guatemalensis</name>
    <dbReference type="NCBI Taxonomy" id="2761395"/>
    <lineage>
        <taxon>Eukaryota</taxon>
        <taxon>Fungi</taxon>
        <taxon>Fungi incertae sedis</taxon>
        <taxon>Zoopagomycota</taxon>
        <taxon>Kickxellomycotina</taxon>
        <taxon>Kickxellomycetes</taxon>
        <taxon>Kickxellales</taxon>
        <taxon>Kickxellaceae</taxon>
        <taxon>Coemansia</taxon>
    </lineage>
</organism>
<accession>A0A9W8HWU9</accession>
<dbReference type="Proteomes" id="UP001140094">
    <property type="component" value="Unassembled WGS sequence"/>
</dbReference>
<dbReference type="GO" id="GO:0005737">
    <property type="term" value="C:cytoplasm"/>
    <property type="evidence" value="ECO:0007669"/>
    <property type="project" value="UniProtKB-SubCell"/>
</dbReference>
<dbReference type="GO" id="GO:0005634">
    <property type="term" value="C:nucleus"/>
    <property type="evidence" value="ECO:0007669"/>
    <property type="project" value="UniProtKB-ARBA"/>
</dbReference>
<evidence type="ECO:0000256" key="7">
    <source>
        <dbReference type="ARBA" id="ARBA00073820"/>
    </source>
</evidence>
<evidence type="ECO:0000256" key="1">
    <source>
        <dbReference type="ARBA" id="ARBA00004496"/>
    </source>
</evidence>
<comment type="similarity">
    <text evidence="2">Belongs to the actin family. ARP6 subfamily.</text>
</comment>
<evidence type="ECO:0000256" key="3">
    <source>
        <dbReference type="ARBA" id="ARBA00018633"/>
    </source>
</evidence>
<dbReference type="SUPFAM" id="SSF53067">
    <property type="entry name" value="Actin-like ATPase domain"/>
    <property type="match status" value="2"/>
</dbReference>
<evidence type="ECO:0000256" key="2">
    <source>
        <dbReference type="ARBA" id="ARBA00005665"/>
    </source>
</evidence>
<keyword evidence="9" id="KW-1185">Reference proteome</keyword>
<dbReference type="Gene3D" id="3.90.640.10">
    <property type="entry name" value="Actin, Chain A, domain 4"/>
    <property type="match status" value="1"/>
</dbReference>
<dbReference type="Gene3D" id="2.30.36.70">
    <property type="entry name" value="Actin, Chain A, domain 2"/>
    <property type="match status" value="1"/>
</dbReference>
<evidence type="ECO:0000256" key="6">
    <source>
        <dbReference type="ARBA" id="ARBA00063309"/>
    </source>
</evidence>
<dbReference type="SMART" id="SM00268">
    <property type="entry name" value="ACTIN"/>
    <property type="match status" value="1"/>
</dbReference>
<evidence type="ECO:0000256" key="4">
    <source>
        <dbReference type="ARBA" id="ARBA00022490"/>
    </source>
</evidence>
<evidence type="ECO:0000313" key="9">
    <source>
        <dbReference type="Proteomes" id="UP001140094"/>
    </source>
</evidence>
<dbReference type="Pfam" id="PF00022">
    <property type="entry name" value="Actin"/>
    <property type="match status" value="1"/>
</dbReference>
<evidence type="ECO:0000313" key="8">
    <source>
        <dbReference type="EMBL" id="KAJ2804115.1"/>
    </source>
</evidence>
<dbReference type="Gene3D" id="3.30.420.40">
    <property type="match status" value="2"/>
</dbReference>
<reference evidence="8" key="1">
    <citation type="submission" date="2022-07" db="EMBL/GenBank/DDBJ databases">
        <title>Phylogenomic reconstructions and comparative analyses of Kickxellomycotina fungi.</title>
        <authorList>
            <person name="Reynolds N.K."/>
            <person name="Stajich J.E."/>
            <person name="Barry K."/>
            <person name="Grigoriev I.V."/>
            <person name="Crous P."/>
            <person name="Smith M.E."/>
        </authorList>
    </citation>
    <scope>NUCLEOTIDE SEQUENCE</scope>
    <source>
        <strain evidence="8">NRRL 1565</strain>
    </source>
</reference>
<protein>
    <recommendedName>
        <fullName evidence="3">Actin-like protein ARP6</fullName>
    </recommendedName>
    <alternativeName>
        <fullName evidence="7">Actin-like protein arp6</fullName>
    </alternativeName>
</protein>
<dbReference type="FunFam" id="3.90.640.10:FF:000014">
    <property type="entry name" value="Putative actin-related protein 6"/>
    <property type="match status" value="1"/>
</dbReference>
<dbReference type="InterPro" id="IPR043129">
    <property type="entry name" value="ATPase_NBD"/>
</dbReference>
<evidence type="ECO:0000256" key="5">
    <source>
        <dbReference type="ARBA" id="ARBA00025222"/>
    </source>
</evidence>
<dbReference type="PANTHER" id="PTHR11937">
    <property type="entry name" value="ACTIN"/>
    <property type="match status" value="1"/>
</dbReference>
<comment type="subcellular location">
    <subcellularLocation>
        <location evidence="1">Cytoplasm</location>
    </subcellularLocation>
</comment>
<keyword evidence="4" id="KW-0963">Cytoplasm</keyword>
<proteinExistence type="inferred from homology"/>
<name>A0A9W8HWU9_9FUNG</name>
<comment type="function">
    <text evidence="5">Component of the SWR1 complex which mediates the ATP-dependent exchange of histone H2A for the H2A variant HZT1 leading to transcriptional regulation of selected genes by chromatin remodeling. Involved in chromosome stability.</text>
</comment>
<dbReference type="EMBL" id="JANBUO010000438">
    <property type="protein sequence ID" value="KAJ2804115.1"/>
    <property type="molecule type" value="Genomic_DNA"/>
</dbReference>
<gene>
    <name evidence="8" type="primary">ARP6</name>
    <name evidence="8" type="ORF">H4R20_002629</name>
</gene>